<dbReference type="Pfam" id="PF04308">
    <property type="entry name" value="RNaseH_like"/>
    <property type="match status" value="1"/>
</dbReference>
<sequence length="161" mass="18303">MTNLQFHNHAGNFNFEQLVDELIAYIYHKPDAHYHIVVGSDSRAEKEVCFVTAVGILRIGNGGRYFWSRSLPEKCGTLQNRIFKETMRSIAFTQELRSALKDKLGEEFFWNNQLTVHLDVGENGPTRELIDTVVGMVKGYGFEAAVKPYSFGAFVLADRHT</sequence>
<dbReference type="PANTHER" id="PTHR39961">
    <property type="entry name" value="HYPOTHETICAL CYTOSOLIC PROTEIN"/>
    <property type="match status" value="1"/>
</dbReference>
<accession>A0A2H0TE14</accession>
<name>A0A2H0TE14_9BACT</name>
<evidence type="ECO:0000313" key="2">
    <source>
        <dbReference type="Proteomes" id="UP000231503"/>
    </source>
</evidence>
<protein>
    <recommendedName>
        <fullName evidence="3">DUF458 domain-containing protein</fullName>
    </recommendedName>
</protein>
<evidence type="ECO:0008006" key="3">
    <source>
        <dbReference type="Google" id="ProtNLM"/>
    </source>
</evidence>
<reference evidence="2" key="1">
    <citation type="submission" date="2017-09" db="EMBL/GenBank/DDBJ databases">
        <title>Depth-based differentiation of microbial function through sediment-hosted aquifers and enrichment of novel symbionts in the deep terrestrial subsurface.</title>
        <authorList>
            <person name="Probst A.J."/>
            <person name="Ladd B."/>
            <person name="Jarett J.K."/>
            <person name="Geller-Mcgrath D.E."/>
            <person name="Sieber C.M.K."/>
            <person name="Emerson J.B."/>
            <person name="Anantharaman K."/>
            <person name="Thomas B.C."/>
            <person name="Malmstrom R."/>
            <person name="Stieglmeier M."/>
            <person name="Klingl A."/>
            <person name="Woyke T."/>
            <person name="Ryan C.M."/>
            <person name="Banfield J.F."/>
        </authorList>
    </citation>
    <scope>NUCLEOTIDE SEQUENCE [LARGE SCALE GENOMIC DNA]</scope>
</reference>
<dbReference type="InterPro" id="IPR007405">
    <property type="entry name" value="Phage_KVP40_Orf299"/>
</dbReference>
<comment type="caution">
    <text evidence="1">The sequence shown here is derived from an EMBL/GenBank/DDBJ whole genome shotgun (WGS) entry which is preliminary data.</text>
</comment>
<proteinExistence type="predicted"/>
<organism evidence="1 2">
    <name type="scientific">Candidatus Niyogibacteria bacterium CG10_big_fil_rev_8_21_14_0_10_46_36</name>
    <dbReference type="NCBI Taxonomy" id="1974726"/>
    <lineage>
        <taxon>Bacteria</taxon>
        <taxon>Candidatus Niyogiibacteriota</taxon>
    </lineage>
</organism>
<dbReference type="EMBL" id="PFCO01000003">
    <property type="protein sequence ID" value="PIR69781.1"/>
    <property type="molecule type" value="Genomic_DNA"/>
</dbReference>
<dbReference type="Proteomes" id="UP000231503">
    <property type="component" value="Unassembled WGS sequence"/>
</dbReference>
<evidence type="ECO:0000313" key="1">
    <source>
        <dbReference type="EMBL" id="PIR69781.1"/>
    </source>
</evidence>
<dbReference type="AlphaFoldDB" id="A0A2H0TE14"/>
<gene>
    <name evidence="1" type="ORF">COU47_01745</name>
</gene>
<dbReference type="PANTHER" id="PTHR39961:SF1">
    <property type="entry name" value="DUF458 DOMAIN-CONTAINING PROTEIN"/>
    <property type="match status" value="1"/>
</dbReference>